<dbReference type="GO" id="GO:0005509">
    <property type="term" value="F:calcium ion binding"/>
    <property type="evidence" value="ECO:0007669"/>
    <property type="project" value="InterPro"/>
</dbReference>
<dbReference type="InterPro" id="IPR011992">
    <property type="entry name" value="EF-hand-dom_pair"/>
</dbReference>
<evidence type="ECO:0000313" key="3">
    <source>
        <dbReference type="Proteomes" id="UP001187192"/>
    </source>
</evidence>
<dbReference type="AlphaFoldDB" id="A0AA87Z4Y9"/>
<organism evidence="2 3">
    <name type="scientific">Ficus carica</name>
    <name type="common">Common fig</name>
    <dbReference type="NCBI Taxonomy" id="3494"/>
    <lineage>
        <taxon>Eukaryota</taxon>
        <taxon>Viridiplantae</taxon>
        <taxon>Streptophyta</taxon>
        <taxon>Embryophyta</taxon>
        <taxon>Tracheophyta</taxon>
        <taxon>Spermatophyta</taxon>
        <taxon>Magnoliopsida</taxon>
        <taxon>eudicotyledons</taxon>
        <taxon>Gunneridae</taxon>
        <taxon>Pentapetalae</taxon>
        <taxon>rosids</taxon>
        <taxon>fabids</taxon>
        <taxon>Rosales</taxon>
        <taxon>Moraceae</taxon>
        <taxon>Ficeae</taxon>
        <taxon>Ficus</taxon>
    </lineage>
</organism>
<accession>A0AA87Z4Y9</accession>
<feature type="domain" description="EF-hand" evidence="1">
    <location>
        <begin position="124"/>
        <end position="159"/>
    </location>
</feature>
<evidence type="ECO:0000259" key="1">
    <source>
        <dbReference type="PROSITE" id="PS50222"/>
    </source>
</evidence>
<gene>
    <name evidence="2" type="ORF">TIFTF001_000954</name>
</gene>
<dbReference type="InterPro" id="IPR002048">
    <property type="entry name" value="EF_hand_dom"/>
</dbReference>
<comment type="caution">
    <text evidence="2">The sequence shown here is derived from an EMBL/GenBank/DDBJ whole genome shotgun (WGS) entry which is preliminary data.</text>
</comment>
<name>A0AA87Z4Y9_FICCA</name>
<keyword evidence="3" id="KW-1185">Reference proteome</keyword>
<protein>
    <recommendedName>
        <fullName evidence="1">EF-hand domain-containing protein</fullName>
    </recommendedName>
</protein>
<reference evidence="2" key="1">
    <citation type="submission" date="2023-07" db="EMBL/GenBank/DDBJ databases">
        <title>draft genome sequence of fig (Ficus carica).</title>
        <authorList>
            <person name="Takahashi T."/>
            <person name="Nishimura K."/>
        </authorList>
    </citation>
    <scope>NUCLEOTIDE SEQUENCE</scope>
</reference>
<dbReference type="Proteomes" id="UP001187192">
    <property type="component" value="Unassembled WGS sequence"/>
</dbReference>
<dbReference type="SUPFAM" id="SSF47473">
    <property type="entry name" value="EF-hand"/>
    <property type="match status" value="1"/>
</dbReference>
<proteinExistence type="predicted"/>
<evidence type="ECO:0000313" key="2">
    <source>
        <dbReference type="EMBL" id="GMN25475.1"/>
    </source>
</evidence>
<dbReference type="PROSITE" id="PS50222">
    <property type="entry name" value="EF_HAND_2"/>
    <property type="match status" value="1"/>
</dbReference>
<dbReference type="PANTHER" id="PTHR34574">
    <property type="entry name" value="CALCIUM-BINDING EF-HAND FAMILY PROTEIN-RELATED"/>
    <property type="match status" value="1"/>
</dbReference>
<dbReference type="EMBL" id="BTGU01000001">
    <property type="protein sequence ID" value="GMN25475.1"/>
    <property type="molecule type" value="Genomic_DNA"/>
</dbReference>
<dbReference type="PANTHER" id="PTHR34574:SF3">
    <property type="entry name" value="CALCIUM-BINDING EF HAND FAMILY PROTEIN"/>
    <property type="match status" value="1"/>
</dbReference>
<sequence>MSDGVLTLLDGSHLRAADLSLPQSDVALTGTQVLDLADSTASSSIFGLSLPQSLKSSALRRIGVEIHHDDDDGVFRRSELSPDQASKTIKLYIAAIADELQDDPIVVAVLDGRTIKMFLEDEDDFAMIAENLFTDLDAEDKGKIQKSEIRNALVHMGVEMGVPPISEFPIINSILKKHGADGEEELGQAQFASLLQCVLQDLADALAAKRVVLVQNIKIFNGSKLRKLLADEKQFSNVVEKIQQEKQGGKDSSGITQLVRSFLEENGLELGLPPCEANEAVVLLYDSIFTEIGNNKTASEVDRDELFNLTKELLEKFAEQLEGNPVYHGLDQ</sequence>